<dbReference type="GeneID" id="95778191"/>
<accession>A0A4Q1R131</accession>
<comment type="caution">
    <text evidence="1">The sequence shown here is derived from an EMBL/GenBank/DDBJ whole genome shotgun (WGS) entry which is preliminary data.</text>
</comment>
<proteinExistence type="predicted"/>
<name>A0A4Q1R131_9ACTN</name>
<evidence type="ECO:0000313" key="2">
    <source>
        <dbReference type="Proteomes" id="UP000289482"/>
    </source>
</evidence>
<sequence>MFLADGPIDNEHTEDSFAADEAAGATAVVILLDGLHAELRGTLAAWHATLGDRLPATLGPARAEGAGGWEVLAHVQSKAREVLVSLAAQAGDGAFGASQLMRRLALVEDAFAGALRRIAVPDETSVRCAADLAAAVGALFGLVRPAQQTPPRPAHPYPAESAAAANDVTREYWGWAAGMP</sequence>
<reference evidence="1 2" key="1">
    <citation type="submission" date="2019-01" db="EMBL/GenBank/DDBJ databases">
        <title>Draft genome sequences of the type strain Streptomyces sioyaensis DSM 40032 and its novel strain, TM32, a thermotolerant antibiotics-producing actinobacterium.</title>
        <authorList>
            <person name="Nakaew N."/>
            <person name="Lumyong S."/>
            <person name="Sloan W.T."/>
            <person name="Sungthong R."/>
        </authorList>
    </citation>
    <scope>NUCLEOTIDE SEQUENCE [LARGE SCALE GENOMIC DNA]</scope>
    <source>
        <strain evidence="1 2">DSM 40032</strain>
    </source>
</reference>
<evidence type="ECO:0000313" key="1">
    <source>
        <dbReference type="EMBL" id="RXS68336.1"/>
    </source>
</evidence>
<keyword evidence="2" id="KW-1185">Reference proteome</keyword>
<dbReference type="AlphaFoldDB" id="A0A4Q1R131"/>
<organism evidence="1 2">
    <name type="scientific">Streptomyces sioyaensis</name>
    <dbReference type="NCBI Taxonomy" id="67364"/>
    <lineage>
        <taxon>Bacteria</taxon>
        <taxon>Bacillati</taxon>
        <taxon>Actinomycetota</taxon>
        <taxon>Actinomycetes</taxon>
        <taxon>Kitasatosporales</taxon>
        <taxon>Streptomycetaceae</taxon>
        <taxon>Streptomyces</taxon>
    </lineage>
</organism>
<dbReference type="EMBL" id="SDIF01000018">
    <property type="protein sequence ID" value="RXS68336.1"/>
    <property type="molecule type" value="Genomic_DNA"/>
</dbReference>
<gene>
    <name evidence="1" type="ORF">EST54_09310</name>
</gene>
<dbReference type="RefSeq" id="WP_129246941.1">
    <property type="nucleotide sequence ID" value="NZ_JABZEL010000006.1"/>
</dbReference>
<protein>
    <submittedName>
        <fullName evidence="1">Uncharacterized protein</fullName>
    </submittedName>
</protein>
<dbReference type="Proteomes" id="UP000289482">
    <property type="component" value="Unassembled WGS sequence"/>
</dbReference>